<dbReference type="PROSITE" id="PS51678">
    <property type="entry name" value="SAM_MT_PRMT"/>
    <property type="match status" value="1"/>
</dbReference>
<accession>A0AB39Z966</accession>
<dbReference type="Pfam" id="PF22528">
    <property type="entry name" value="PRMT_C"/>
    <property type="match status" value="1"/>
</dbReference>
<dbReference type="Gene3D" id="3.40.50.150">
    <property type="entry name" value="Vaccinia Virus protein VP39"/>
    <property type="match status" value="1"/>
</dbReference>
<proteinExistence type="predicted"/>
<dbReference type="PANTHER" id="PTHR11006">
    <property type="entry name" value="PROTEIN ARGININE N-METHYLTRANSFERASE"/>
    <property type="match status" value="1"/>
</dbReference>
<dbReference type="Gene3D" id="2.70.160.11">
    <property type="entry name" value="Hnrnp arginine n-methyltransferase1"/>
    <property type="match status" value="1"/>
</dbReference>
<keyword evidence="1 4" id="KW-0489">Methyltransferase</keyword>
<keyword evidence="6" id="KW-1185">Reference proteome</keyword>
<evidence type="ECO:0000256" key="3">
    <source>
        <dbReference type="ARBA" id="ARBA00022691"/>
    </source>
</evidence>
<dbReference type="PANTHER" id="PTHR11006:SF124">
    <property type="entry name" value="ARGININE METHYLTRANSFERASE 1-RELATED"/>
    <property type="match status" value="1"/>
</dbReference>
<dbReference type="GO" id="GO:0005634">
    <property type="term" value="C:nucleus"/>
    <property type="evidence" value="ECO:0007669"/>
    <property type="project" value="TreeGrafter"/>
</dbReference>
<reference evidence="6" key="1">
    <citation type="submission" date="2025-05" db="UniProtKB">
        <authorList>
            <consortium name="RefSeq"/>
        </authorList>
    </citation>
    <scope>NUCLEOTIDE SEQUENCE [LARGE SCALE GENOMIC DNA]</scope>
</reference>
<dbReference type="GO" id="GO:0035241">
    <property type="term" value="F:protein-arginine omega-N monomethyltransferase activity"/>
    <property type="evidence" value="ECO:0007669"/>
    <property type="project" value="TreeGrafter"/>
</dbReference>
<protein>
    <submittedName>
        <fullName evidence="7">Protein arginine N-methyltransferase 8</fullName>
    </submittedName>
</protein>
<evidence type="ECO:0000256" key="2">
    <source>
        <dbReference type="ARBA" id="ARBA00022679"/>
    </source>
</evidence>
<reference evidence="7" key="2">
    <citation type="submission" date="2025-08" db="UniProtKB">
        <authorList>
            <consortium name="RefSeq"/>
        </authorList>
    </citation>
    <scope>IDENTIFICATION</scope>
</reference>
<evidence type="ECO:0000313" key="6">
    <source>
        <dbReference type="Proteomes" id="UP001652628"/>
    </source>
</evidence>
<organism evidence="6 7">
    <name type="scientific">Drosophila suzukii</name>
    <name type="common">Spotted-wing drosophila fruit fly</name>
    <dbReference type="NCBI Taxonomy" id="28584"/>
    <lineage>
        <taxon>Eukaryota</taxon>
        <taxon>Metazoa</taxon>
        <taxon>Ecdysozoa</taxon>
        <taxon>Arthropoda</taxon>
        <taxon>Hexapoda</taxon>
        <taxon>Insecta</taxon>
        <taxon>Pterygota</taxon>
        <taxon>Neoptera</taxon>
        <taxon>Endopterygota</taxon>
        <taxon>Diptera</taxon>
        <taxon>Brachycera</taxon>
        <taxon>Muscomorpha</taxon>
        <taxon>Ephydroidea</taxon>
        <taxon>Drosophilidae</taxon>
        <taxon>Drosophila</taxon>
        <taxon>Sophophora</taxon>
    </lineage>
</organism>
<dbReference type="RefSeq" id="XP_016930480.2">
    <property type="nucleotide sequence ID" value="XM_017074991.4"/>
</dbReference>
<name>A0AB39Z966_DROSZ</name>
<sequence>MFNNLEQEDLKSDADRHLELALKRIEERRQQETMYFNIYSRIEVHEWLLKDSVRVKAFRDAILYNGSFKNKTVLDVGCGMGILSIFAAKAGAKKVLAVDAASITDYAHRIVHDNGFGNVITVIRGKVEDIELPADIDKVDIIVCDWMGSCLFSENMLDSLIFARDKWLSAGGHIFPDTAQLYVAAIQGQDQDLGFWHDVHGFDLSAIRRRCESLAVVEPVTGGQMMSQVCLVKSLDLYKEQRQSADFRSFYELKVTRDGWVHALVAYFDVGFSKTPQGIAFSTSPCAPWTHWNQTVFYLETPLPVKAGELIKGVFGMKASEDSIFDLEVDIYVDFEGSQKSVTSQQAFVFSSSLAVDGV</sequence>
<dbReference type="CTD" id="33631"/>
<dbReference type="SUPFAM" id="SSF53335">
    <property type="entry name" value="S-adenosyl-L-methionine-dependent methyltransferases"/>
    <property type="match status" value="1"/>
</dbReference>
<dbReference type="Pfam" id="PF06325">
    <property type="entry name" value="PrmA"/>
    <property type="match status" value="1"/>
</dbReference>
<dbReference type="InterPro" id="IPR025799">
    <property type="entry name" value="Arg_MeTrfase"/>
</dbReference>
<evidence type="ECO:0000256" key="4">
    <source>
        <dbReference type="PROSITE-ProRule" id="PRU01015"/>
    </source>
</evidence>
<keyword evidence="3 4" id="KW-0949">S-adenosyl-L-methionine</keyword>
<dbReference type="GO" id="GO:0042054">
    <property type="term" value="F:histone methyltransferase activity"/>
    <property type="evidence" value="ECO:0007669"/>
    <property type="project" value="TreeGrafter"/>
</dbReference>
<feature type="domain" description="Protein arginine N-methyltransferase" evidence="5">
    <location>
        <begin position="177"/>
        <end position="336"/>
    </location>
</feature>
<dbReference type="AlphaFoldDB" id="A0AB39Z966"/>
<evidence type="ECO:0000259" key="5">
    <source>
        <dbReference type="Pfam" id="PF22528"/>
    </source>
</evidence>
<dbReference type="CDD" id="cd02440">
    <property type="entry name" value="AdoMet_MTases"/>
    <property type="match status" value="1"/>
</dbReference>
<dbReference type="GeneID" id="108010153"/>
<dbReference type="InterPro" id="IPR029063">
    <property type="entry name" value="SAM-dependent_MTases_sf"/>
</dbReference>
<dbReference type="GO" id="GO:0035242">
    <property type="term" value="F:protein-arginine omega-N asymmetric methyltransferase activity"/>
    <property type="evidence" value="ECO:0007669"/>
    <property type="project" value="UniProtKB-EC"/>
</dbReference>
<keyword evidence="2 4" id="KW-0808">Transferase</keyword>
<dbReference type="GO" id="GO:0032259">
    <property type="term" value="P:methylation"/>
    <property type="evidence" value="ECO:0007669"/>
    <property type="project" value="UniProtKB-KW"/>
</dbReference>
<dbReference type="Proteomes" id="UP001652628">
    <property type="component" value="Chromosome 2L"/>
</dbReference>
<evidence type="ECO:0000256" key="1">
    <source>
        <dbReference type="ARBA" id="ARBA00022603"/>
    </source>
</evidence>
<evidence type="ECO:0000313" key="7">
    <source>
        <dbReference type="RefSeq" id="XP_016930480.2"/>
    </source>
</evidence>
<dbReference type="InterPro" id="IPR055135">
    <property type="entry name" value="PRMT_dom"/>
</dbReference>
<gene>
    <name evidence="7" type="primary">Art2</name>
</gene>